<dbReference type="Gene3D" id="3.40.30.10">
    <property type="entry name" value="Glutaredoxin"/>
    <property type="match status" value="1"/>
</dbReference>
<dbReference type="EMBL" id="JAFBCG010000001">
    <property type="protein sequence ID" value="MBM7801275.1"/>
    <property type="molecule type" value="Genomic_DNA"/>
</dbReference>
<dbReference type="InterPro" id="IPR036249">
    <property type="entry name" value="Thioredoxin-like_sf"/>
</dbReference>
<dbReference type="SUPFAM" id="SSF52833">
    <property type="entry name" value="Thioredoxin-like"/>
    <property type="match status" value="1"/>
</dbReference>
<reference evidence="2" key="2">
    <citation type="submission" date="2020-09" db="EMBL/GenBank/DDBJ databases">
        <authorList>
            <person name="Sun Q."/>
            <person name="Ohkuma M."/>
        </authorList>
    </citation>
    <scope>NUCLEOTIDE SEQUENCE</scope>
    <source>
        <strain evidence="2">JCM 1480</strain>
    </source>
</reference>
<dbReference type="AlphaFoldDB" id="A0A8H9G8R5"/>
<reference evidence="2" key="1">
    <citation type="journal article" date="2014" name="Int. J. Syst. Evol. Microbiol.">
        <title>Complete genome sequence of Corynebacterium casei LMG S-19264T (=DSM 44701T), isolated from a smear-ripened cheese.</title>
        <authorList>
            <consortium name="US DOE Joint Genome Institute (JGI-PGF)"/>
            <person name="Walter F."/>
            <person name="Albersmeier A."/>
            <person name="Kalinowski J."/>
            <person name="Ruckert C."/>
        </authorList>
    </citation>
    <scope>NUCLEOTIDE SEQUENCE</scope>
    <source>
        <strain evidence="2">JCM 1480</strain>
    </source>
</reference>
<evidence type="ECO:0000313" key="3">
    <source>
        <dbReference type="EMBL" id="MBM7801275.1"/>
    </source>
</evidence>
<feature type="domain" description="DSBA-like thioredoxin" evidence="1">
    <location>
        <begin position="14"/>
        <end position="219"/>
    </location>
</feature>
<dbReference type="GO" id="GO:0016491">
    <property type="term" value="F:oxidoreductase activity"/>
    <property type="evidence" value="ECO:0007669"/>
    <property type="project" value="InterPro"/>
</dbReference>
<proteinExistence type="predicted"/>
<protein>
    <submittedName>
        <fullName evidence="2">DSBA oxidoreductase</fullName>
    </submittedName>
    <submittedName>
        <fullName evidence="3">DsbA family dithiol-disulfide isomerase</fullName>
    </submittedName>
</protein>
<dbReference type="PANTHER" id="PTHR13887">
    <property type="entry name" value="GLUTATHIONE S-TRANSFERASE KAPPA"/>
    <property type="match status" value="1"/>
</dbReference>
<sequence>MPRVVVCVNDSVKVDVWSDIACPWCYIGKRKFEAGVAVFGAGPDARPVEVEYHSFELSPDTPVDFEGTEAEFLSGHKGLPVEQAQQMIDQVAGIAATVGLRYDYDALRHTNTVKAHQVIHLAKQHGKQLEMVERLFAAYFERGEHVGQDESLADLGASVGLDRDEVLATLRDDAQLAAVRADQAQAEAFGINGVPFFVIDGKYGVSGAQDPATFAQVLQQVVQLRATTPEELAEAAQRAADDAHADAEATR</sequence>
<gene>
    <name evidence="2" type="ORF">GCM10009769_12000</name>
    <name evidence="3" type="ORF">JOE58_000526</name>
</gene>
<evidence type="ECO:0000313" key="5">
    <source>
        <dbReference type="Proteomes" id="UP000746584"/>
    </source>
</evidence>
<name>A0A8H9G8R5_9MICO</name>
<organism evidence="2 4">
    <name type="scientific">Curtobacterium luteum</name>
    <dbReference type="NCBI Taxonomy" id="33881"/>
    <lineage>
        <taxon>Bacteria</taxon>
        <taxon>Bacillati</taxon>
        <taxon>Actinomycetota</taxon>
        <taxon>Actinomycetes</taxon>
        <taxon>Micrococcales</taxon>
        <taxon>Microbacteriaceae</taxon>
        <taxon>Curtobacterium</taxon>
    </lineage>
</organism>
<comment type="caution">
    <text evidence="2">The sequence shown here is derived from an EMBL/GenBank/DDBJ whole genome shotgun (WGS) entry which is preliminary data.</text>
</comment>
<keyword evidence="5" id="KW-1185">Reference proteome</keyword>
<accession>A0A8H9G8R5</accession>
<reference evidence="3 5" key="3">
    <citation type="submission" date="2021-01" db="EMBL/GenBank/DDBJ databases">
        <title>Sequencing the genomes of 1000 actinobacteria strains.</title>
        <authorList>
            <person name="Klenk H.-P."/>
        </authorList>
    </citation>
    <scope>NUCLEOTIDE SEQUENCE [LARGE SCALE GENOMIC DNA]</scope>
    <source>
        <strain evidence="3 5">DSM 20542</strain>
    </source>
</reference>
<dbReference type="PANTHER" id="PTHR13887:SF41">
    <property type="entry name" value="THIOREDOXIN SUPERFAMILY PROTEIN"/>
    <property type="match status" value="1"/>
</dbReference>
<dbReference type="EMBL" id="BMOI01000004">
    <property type="protein sequence ID" value="GGK95503.1"/>
    <property type="molecule type" value="Genomic_DNA"/>
</dbReference>
<dbReference type="Proteomes" id="UP000648535">
    <property type="component" value="Unassembled WGS sequence"/>
</dbReference>
<dbReference type="GO" id="GO:0016853">
    <property type="term" value="F:isomerase activity"/>
    <property type="evidence" value="ECO:0007669"/>
    <property type="project" value="UniProtKB-KW"/>
</dbReference>
<evidence type="ECO:0000313" key="2">
    <source>
        <dbReference type="EMBL" id="GGK95503.1"/>
    </source>
</evidence>
<dbReference type="Proteomes" id="UP000746584">
    <property type="component" value="Unassembled WGS sequence"/>
</dbReference>
<dbReference type="InterPro" id="IPR001853">
    <property type="entry name" value="DSBA-like_thioredoxin_dom"/>
</dbReference>
<evidence type="ECO:0000313" key="4">
    <source>
        <dbReference type="Proteomes" id="UP000648535"/>
    </source>
</evidence>
<keyword evidence="3" id="KW-0413">Isomerase</keyword>
<evidence type="ECO:0000259" key="1">
    <source>
        <dbReference type="Pfam" id="PF01323"/>
    </source>
</evidence>
<dbReference type="CDD" id="cd03024">
    <property type="entry name" value="DsbA_FrnE"/>
    <property type="match status" value="1"/>
</dbReference>
<dbReference type="Pfam" id="PF01323">
    <property type="entry name" value="DSBA"/>
    <property type="match status" value="1"/>
</dbReference>